<name>A0A433SX01_ELYCH</name>
<organism evidence="1 2">
    <name type="scientific">Elysia chlorotica</name>
    <name type="common">Eastern emerald elysia</name>
    <name type="synonym">Sea slug</name>
    <dbReference type="NCBI Taxonomy" id="188477"/>
    <lineage>
        <taxon>Eukaryota</taxon>
        <taxon>Metazoa</taxon>
        <taxon>Spiralia</taxon>
        <taxon>Lophotrochozoa</taxon>
        <taxon>Mollusca</taxon>
        <taxon>Gastropoda</taxon>
        <taxon>Heterobranchia</taxon>
        <taxon>Euthyneura</taxon>
        <taxon>Panpulmonata</taxon>
        <taxon>Sacoglossa</taxon>
        <taxon>Placobranchoidea</taxon>
        <taxon>Plakobranchidae</taxon>
        <taxon>Elysia</taxon>
    </lineage>
</organism>
<dbReference type="Proteomes" id="UP000271974">
    <property type="component" value="Unassembled WGS sequence"/>
</dbReference>
<comment type="caution">
    <text evidence="1">The sequence shown here is derived from an EMBL/GenBank/DDBJ whole genome shotgun (WGS) entry which is preliminary data.</text>
</comment>
<evidence type="ECO:0000313" key="2">
    <source>
        <dbReference type="Proteomes" id="UP000271974"/>
    </source>
</evidence>
<accession>A0A433SX01</accession>
<reference evidence="1 2" key="1">
    <citation type="submission" date="2019-01" db="EMBL/GenBank/DDBJ databases">
        <title>A draft genome assembly of the solar-powered sea slug Elysia chlorotica.</title>
        <authorList>
            <person name="Cai H."/>
            <person name="Li Q."/>
            <person name="Fang X."/>
            <person name="Li J."/>
            <person name="Curtis N.E."/>
            <person name="Altenburger A."/>
            <person name="Shibata T."/>
            <person name="Feng M."/>
            <person name="Maeda T."/>
            <person name="Schwartz J.A."/>
            <person name="Shigenobu S."/>
            <person name="Lundholm N."/>
            <person name="Nishiyama T."/>
            <person name="Yang H."/>
            <person name="Hasebe M."/>
            <person name="Li S."/>
            <person name="Pierce S.K."/>
            <person name="Wang J."/>
        </authorList>
    </citation>
    <scope>NUCLEOTIDE SEQUENCE [LARGE SCALE GENOMIC DNA]</scope>
    <source>
        <strain evidence="1">EC2010</strain>
        <tissue evidence="1">Whole organism of an adult</tissue>
    </source>
</reference>
<evidence type="ECO:0000313" key="1">
    <source>
        <dbReference type="EMBL" id="RUS73823.1"/>
    </source>
</evidence>
<dbReference type="AlphaFoldDB" id="A0A433SX01"/>
<dbReference type="Gene3D" id="3.40.30.10">
    <property type="entry name" value="Glutaredoxin"/>
    <property type="match status" value="1"/>
</dbReference>
<sequence>MSAWPEKTSAVITSLSEISEHCKDIIDNAKKDLKGDVEQFISKDIGKLFKVVWTYKNAFERLQEKNKSEFEKALAHVFRIERVRELFDDVLENEGDLSQANSKVLLVSFGEEYGAKKWLEETGSFFDMILDPHRKVWSIECMCFYAEKLLAGRTFPTPLENVHDDPQQMGGDFVLDASGTVVFTHCSKVSSDRPTVETLLSVVARLAEDEGPSMKRVKSDQSTSV</sequence>
<dbReference type="STRING" id="188477.A0A433SX01"/>
<gene>
    <name evidence="1" type="ORF">EGW08_018416</name>
</gene>
<protein>
    <submittedName>
        <fullName evidence="1">Uncharacterized protein</fullName>
    </submittedName>
</protein>
<dbReference type="OrthoDB" id="40334at2759"/>
<proteinExistence type="predicted"/>
<dbReference type="EMBL" id="RQTK01000896">
    <property type="protein sequence ID" value="RUS73823.1"/>
    <property type="molecule type" value="Genomic_DNA"/>
</dbReference>
<keyword evidence="2" id="KW-1185">Reference proteome</keyword>